<reference evidence="4 5" key="1">
    <citation type="submission" date="2017-05" db="EMBL/GenBank/DDBJ databases">
        <title>Full genome sequence of Pseudorhodoplanes sinuspersici.</title>
        <authorList>
            <person name="Dastgheib S.M.M."/>
            <person name="Shavandi M."/>
            <person name="Tirandaz H."/>
        </authorList>
    </citation>
    <scope>NUCLEOTIDE SEQUENCE [LARGE SCALE GENOMIC DNA]</scope>
    <source>
        <strain evidence="4 5">RIPI110</strain>
    </source>
</reference>
<dbReference type="Proteomes" id="UP000194137">
    <property type="component" value="Chromosome"/>
</dbReference>
<proteinExistence type="predicted"/>
<dbReference type="InterPro" id="IPR046867">
    <property type="entry name" value="AldOxase/xan_DH_MoCoBD2"/>
</dbReference>
<dbReference type="Pfam" id="PF02738">
    <property type="entry name" value="MoCoBD_1"/>
    <property type="match status" value="1"/>
</dbReference>
<evidence type="ECO:0000256" key="3">
    <source>
        <dbReference type="ARBA" id="ARBA00053029"/>
    </source>
</evidence>
<dbReference type="SUPFAM" id="SSF56003">
    <property type="entry name" value="Molybdenum cofactor-binding domain"/>
    <property type="match status" value="1"/>
</dbReference>
<organism evidence="4 5">
    <name type="scientific">Pseudorhodoplanes sinuspersici</name>
    <dbReference type="NCBI Taxonomy" id="1235591"/>
    <lineage>
        <taxon>Bacteria</taxon>
        <taxon>Pseudomonadati</taxon>
        <taxon>Pseudomonadota</taxon>
        <taxon>Alphaproteobacteria</taxon>
        <taxon>Hyphomicrobiales</taxon>
        <taxon>Pseudorhodoplanes</taxon>
    </lineage>
</organism>
<dbReference type="InterPro" id="IPR016208">
    <property type="entry name" value="Ald_Oxase/xanthine_DH-like"/>
</dbReference>
<keyword evidence="1" id="KW-0500">Molybdenum</keyword>
<gene>
    <name evidence="4" type="ORF">CAK95_27250</name>
</gene>
<keyword evidence="2" id="KW-0560">Oxidoreductase</keyword>
<dbReference type="RefSeq" id="WP_245303543.1">
    <property type="nucleotide sequence ID" value="NZ_CP021112.1"/>
</dbReference>
<evidence type="ECO:0000313" key="4">
    <source>
        <dbReference type="EMBL" id="ARQ02391.1"/>
    </source>
</evidence>
<dbReference type="Gene3D" id="3.30.365.10">
    <property type="entry name" value="Aldehyde oxidase/xanthine dehydrogenase, molybdopterin binding domain"/>
    <property type="match status" value="4"/>
</dbReference>
<dbReference type="EMBL" id="CP021112">
    <property type="protein sequence ID" value="ARQ02391.1"/>
    <property type="molecule type" value="Genomic_DNA"/>
</dbReference>
<dbReference type="SUPFAM" id="SSF54665">
    <property type="entry name" value="CO dehydrogenase molybdoprotein N-domain-like"/>
    <property type="match status" value="1"/>
</dbReference>
<evidence type="ECO:0000256" key="1">
    <source>
        <dbReference type="ARBA" id="ARBA00022505"/>
    </source>
</evidence>
<name>A0A1W6ZZ33_9HYPH</name>
<keyword evidence="5" id="KW-1185">Reference proteome</keyword>
<accession>A0A1W6ZZ33</accession>
<dbReference type="KEGG" id="psin:CAK95_27250"/>
<comment type="cofactor">
    <cofactor evidence="3">
        <name>Mo-molybdopterin cytosine dinucleotide</name>
        <dbReference type="ChEBI" id="CHEBI:71308"/>
    </cofactor>
</comment>
<evidence type="ECO:0000313" key="5">
    <source>
        <dbReference type="Proteomes" id="UP000194137"/>
    </source>
</evidence>
<dbReference type="AlphaFoldDB" id="A0A1W6ZZ33"/>
<dbReference type="GO" id="GO:0005506">
    <property type="term" value="F:iron ion binding"/>
    <property type="evidence" value="ECO:0007669"/>
    <property type="project" value="InterPro"/>
</dbReference>
<dbReference type="PANTHER" id="PTHR11908:SF132">
    <property type="entry name" value="ALDEHYDE OXIDASE 1-RELATED"/>
    <property type="match status" value="1"/>
</dbReference>
<dbReference type="FunFam" id="3.30.365.10:FF:000001">
    <property type="entry name" value="Xanthine dehydrogenase oxidase"/>
    <property type="match status" value="1"/>
</dbReference>
<dbReference type="STRING" id="1235591.CAK95_27250"/>
<dbReference type="Pfam" id="PF01315">
    <property type="entry name" value="Ald_Xan_dh_C"/>
    <property type="match status" value="1"/>
</dbReference>
<sequence length="763" mass="82487">MEALLSRMDRTRDQVLRTQWVGRRMRRFEDVKLVTGKGSFVDDLRLPDGVWVEFVRSNHPRGRVKGINTAEAEAVPGVLAVLTAEVLGPLCEAGVNRVLPDLRVLPFAVLAHEEVNAVGQPVAAVVATTQAAAVDAASLVEIDIEPLPLWQDEEPIYRHHWKAGDVDAAFASAAHVARVTIAHERVAPVALEPRTAMAFWDEAEELLTVWMSTQTPHRARQDLAVILNLDESKIRVIAPDVGGAFGGKASIYPEDALVACAAMKLKRPVKWRGSRSEDFLAATQGRGGTIKGELAVDAQGKFLALRARLDYPLGHWMPYSALMPGKNAARILPGPYVCNTIDIALEGRAENTAAMNIYRGAGRPEAAMLMERLADTAARELGIDPAEIRRRNLIAADAFPYALPTGERLDSGDYPRLLQLARSQSHYDDFVRMRAARRKASEVCGIGICVYTEPCGQGWESAEVRLDPNGQIVAATGSSAQGQGRETAYAQIVADALRTRPEAIAVAHGDTATTPTGIGALASRSTAIGGSALLKATEEFREKARRCAARLLQADIEQVELTPEGFEVPVPVRRKLSWYDLGRIAHADAEIVNDFDNGLRTHCVYESEGEAWSSGCCIATVSIDAETGVLTVEKIVWIDDAGVVVNPMLVEGQMMGGLAQGLGEAMLERIVYDEDGQLVTASFMDYAMPRAVHMPELQFGKIETPSPFNDLGAKGVGEAGNVGVPAAIVNAVVDALSPFGVTHMDMPLTSEKIWTAMQADKTE</sequence>
<dbReference type="InterPro" id="IPR000674">
    <property type="entry name" value="Ald_Oxase/Xan_DH_a/b"/>
</dbReference>
<dbReference type="Gene3D" id="3.90.1170.50">
    <property type="entry name" value="Aldehyde oxidase/xanthine dehydrogenase, a/b hammerhead"/>
    <property type="match status" value="1"/>
</dbReference>
<evidence type="ECO:0000256" key="2">
    <source>
        <dbReference type="ARBA" id="ARBA00023002"/>
    </source>
</evidence>
<dbReference type="PANTHER" id="PTHR11908">
    <property type="entry name" value="XANTHINE DEHYDROGENASE"/>
    <property type="match status" value="1"/>
</dbReference>
<dbReference type="InterPro" id="IPR037165">
    <property type="entry name" value="AldOxase/xan_DH_Mopterin-bd_sf"/>
</dbReference>
<dbReference type="InterPro" id="IPR036856">
    <property type="entry name" value="Ald_Oxase/Xan_DH_a/b_sf"/>
</dbReference>
<protein>
    <submittedName>
        <fullName evidence="4">Xanthine dehydrogenase</fullName>
    </submittedName>
</protein>
<dbReference type="GO" id="GO:0016491">
    <property type="term" value="F:oxidoreductase activity"/>
    <property type="evidence" value="ECO:0007669"/>
    <property type="project" value="UniProtKB-KW"/>
</dbReference>
<dbReference type="InterPro" id="IPR008274">
    <property type="entry name" value="AldOxase/xan_DH_MoCoBD1"/>
</dbReference>
<dbReference type="SMART" id="SM01008">
    <property type="entry name" value="Ald_Xan_dh_C"/>
    <property type="match status" value="1"/>
</dbReference>
<dbReference type="Pfam" id="PF20256">
    <property type="entry name" value="MoCoBD_2"/>
    <property type="match status" value="1"/>
</dbReference>